<dbReference type="AlphaFoldDB" id="A0A4Y9ZE43"/>
<dbReference type="EMBL" id="SFCI01003328">
    <property type="protein sequence ID" value="TFY73086.1"/>
    <property type="molecule type" value="Genomic_DNA"/>
</dbReference>
<evidence type="ECO:0000313" key="2">
    <source>
        <dbReference type="EMBL" id="TFY73086.1"/>
    </source>
</evidence>
<gene>
    <name evidence="2" type="ORF">EWM64_g10926</name>
</gene>
<dbReference type="Proteomes" id="UP000298061">
    <property type="component" value="Unassembled WGS sequence"/>
</dbReference>
<proteinExistence type="predicted"/>
<evidence type="ECO:0000256" key="1">
    <source>
        <dbReference type="SAM" id="MobiDB-lite"/>
    </source>
</evidence>
<protein>
    <submittedName>
        <fullName evidence="2">Uncharacterized protein</fullName>
    </submittedName>
</protein>
<sequence>MPTYNSTASRSGSASRVQRKYGHVPVHNMTGTIGEIGGIEGVQRRKRAEATSLEMAE</sequence>
<name>A0A4Y9ZE43_9AGAM</name>
<feature type="region of interest" description="Disordered" evidence="1">
    <location>
        <begin position="1"/>
        <end position="24"/>
    </location>
</feature>
<evidence type="ECO:0000313" key="3">
    <source>
        <dbReference type="Proteomes" id="UP000298061"/>
    </source>
</evidence>
<organism evidence="2 3">
    <name type="scientific">Hericium alpestre</name>
    <dbReference type="NCBI Taxonomy" id="135208"/>
    <lineage>
        <taxon>Eukaryota</taxon>
        <taxon>Fungi</taxon>
        <taxon>Dikarya</taxon>
        <taxon>Basidiomycota</taxon>
        <taxon>Agaricomycotina</taxon>
        <taxon>Agaricomycetes</taxon>
        <taxon>Russulales</taxon>
        <taxon>Hericiaceae</taxon>
        <taxon>Hericium</taxon>
    </lineage>
</organism>
<comment type="caution">
    <text evidence="2">The sequence shown here is derived from an EMBL/GenBank/DDBJ whole genome shotgun (WGS) entry which is preliminary data.</text>
</comment>
<reference evidence="2 3" key="1">
    <citation type="submission" date="2019-02" db="EMBL/GenBank/DDBJ databases">
        <title>Genome sequencing of the rare red list fungi Hericium alpestre (H. flagellum).</title>
        <authorList>
            <person name="Buettner E."/>
            <person name="Kellner H."/>
        </authorList>
    </citation>
    <scope>NUCLEOTIDE SEQUENCE [LARGE SCALE GENOMIC DNA]</scope>
    <source>
        <strain evidence="2 3">DSM 108284</strain>
    </source>
</reference>
<feature type="compositionally biased region" description="Polar residues" evidence="1">
    <location>
        <begin position="1"/>
        <end position="16"/>
    </location>
</feature>
<accession>A0A4Y9ZE43</accession>
<keyword evidence="3" id="KW-1185">Reference proteome</keyword>